<feature type="domain" description="Histidine kinase" evidence="11">
    <location>
        <begin position="185"/>
        <end position="399"/>
    </location>
</feature>
<dbReference type="InterPro" id="IPR050351">
    <property type="entry name" value="BphY/WalK/GraS-like"/>
</dbReference>
<dbReference type="GO" id="GO:0000155">
    <property type="term" value="F:phosphorelay sensor kinase activity"/>
    <property type="evidence" value="ECO:0007669"/>
    <property type="project" value="InterPro"/>
</dbReference>
<dbReference type="CDD" id="cd00075">
    <property type="entry name" value="HATPase"/>
    <property type="match status" value="1"/>
</dbReference>
<dbReference type="GO" id="GO:0005886">
    <property type="term" value="C:plasma membrane"/>
    <property type="evidence" value="ECO:0007669"/>
    <property type="project" value="UniProtKB-SubCell"/>
</dbReference>
<dbReference type="GO" id="GO:0004721">
    <property type="term" value="F:phosphoprotein phosphatase activity"/>
    <property type="evidence" value="ECO:0007669"/>
    <property type="project" value="TreeGrafter"/>
</dbReference>
<dbReference type="PRINTS" id="PR00344">
    <property type="entry name" value="BCTRLSENSOR"/>
</dbReference>
<dbReference type="InterPro" id="IPR003661">
    <property type="entry name" value="HisK_dim/P_dom"/>
</dbReference>
<keyword evidence="5" id="KW-0808">Transferase</keyword>
<dbReference type="Pfam" id="PF02518">
    <property type="entry name" value="HATPase_c"/>
    <property type="match status" value="1"/>
</dbReference>
<comment type="catalytic activity">
    <reaction evidence="1">
        <text>ATP + protein L-histidine = ADP + protein N-phospho-L-histidine.</text>
        <dbReference type="EC" id="2.7.13.3"/>
    </reaction>
</comment>
<comment type="caution">
    <text evidence="12">The sequence shown here is derived from an EMBL/GenBank/DDBJ whole genome shotgun (WGS) entry which is preliminary data.</text>
</comment>
<keyword evidence="10" id="KW-1133">Transmembrane helix</keyword>
<dbReference type="SUPFAM" id="SSF47384">
    <property type="entry name" value="Homodimeric domain of signal transducing histidine kinase"/>
    <property type="match status" value="1"/>
</dbReference>
<comment type="subcellular location">
    <subcellularLocation>
        <location evidence="2">Cell membrane</location>
        <topology evidence="2">Multi-pass membrane protein</topology>
    </subcellularLocation>
</comment>
<dbReference type="AlphaFoldDB" id="A0A7W1XTK6"/>
<evidence type="ECO:0000256" key="5">
    <source>
        <dbReference type="ARBA" id="ARBA00022679"/>
    </source>
</evidence>
<dbReference type="PANTHER" id="PTHR45453">
    <property type="entry name" value="PHOSPHATE REGULON SENSOR PROTEIN PHOR"/>
    <property type="match status" value="1"/>
</dbReference>
<evidence type="ECO:0000256" key="1">
    <source>
        <dbReference type="ARBA" id="ARBA00000085"/>
    </source>
</evidence>
<evidence type="ECO:0000256" key="10">
    <source>
        <dbReference type="SAM" id="Phobius"/>
    </source>
</evidence>
<dbReference type="GO" id="GO:0005524">
    <property type="term" value="F:ATP binding"/>
    <property type="evidence" value="ECO:0007669"/>
    <property type="project" value="UniProtKB-KW"/>
</dbReference>
<gene>
    <name evidence="12" type="ORF">H2C83_11075</name>
</gene>
<dbReference type="GO" id="GO:0016036">
    <property type="term" value="P:cellular response to phosphate starvation"/>
    <property type="evidence" value="ECO:0007669"/>
    <property type="project" value="TreeGrafter"/>
</dbReference>
<evidence type="ECO:0000256" key="8">
    <source>
        <dbReference type="ARBA" id="ARBA00022840"/>
    </source>
</evidence>
<keyword evidence="7 12" id="KW-0418">Kinase</keyword>
<evidence type="ECO:0000313" key="12">
    <source>
        <dbReference type="EMBL" id="MBA4602845.1"/>
    </source>
</evidence>
<sequence length="401" mass="45440">MMIAAVLVIFMMVGQIFVKLIADDYKQNMIEHDYAVAGYLDRNGVDSFQITRAFIHEKILADRKAGQELLQVAAYHVGTQNNLIPEVDRFHQKYALLFVMLSGLFSIAILGGLWLFAVRQNKRLQKVNMDISSFMDGHIYMRLEDVGEGSLSKLFASVNKMATSLTSHIIKEKRSKEFLKDTISDISHQLKTPLAALQMYNEIMQDEKTGNEVVDDFILKSERELKRIENLIQNLLKLARLDAGAIELEKNTHILKKFLEEVIGRFSTCAELEGKMITLDCDDRLVLAFDEEWLLEAVSNIIKNALDHTNSGDRIDLQCEATPVTTEITIKDTGTGIHPEDIHHIFKRFYRSRYSKDKHGIGIGLTLSKAIVEKHGGLIIVESKLGEGTAFHLFFPKLSNL</sequence>
<dbReference type="PANTHER" id="PTHR45453:SF1">
    <property type="entry name" value="PHOSPHATE REGULON SENSOR PROTEIN PHOR"/>
    <property type="match status" value="1"/>
</dbReference>
<dbReference type="InterPro" id="IPR004358">
    <property type="entry name" value="Sig_transdc_His_kin-like_C"/>
</dbReference>
<dbReference type="SMART" id="SM00387">
    <property type="entry name" value="HATPase_c"/>
    <property type="match status" value="1"/>
</dbReference>
<keyword evidence="4" id="KW-0597">Phosphoprotein</keyword>
<dbReference type="EC" id="2.7.13.3" evidence="3"/>
<evidence type="ECO:0000256" key="9">
    <source>
        <dbReference type="ARBA" id="ARBA00023012"/>
    </source>
</evidence>
<dbReference type="InterPro" id="IPR005467">
    <property type="entry name" value="His_kinase_dom"/>
</dbReference>
<dbReference type="SMART" id="SM00388">
    <property type="entry name" value="HisKA"/>
    <property type="match status" value="1"/>
</dbReference>
<evidence type="ECO:0000313" key="13">
    <source>
        <dbReference type="Proteomes" id="UP000538292"/>
    </source>
</evidence>
<dbReference type="FunFam" id="3.30.565.10:FF:000006">
    <property type="entry name" value="Sensor histidine kinase WalK"/>
    <property type="match status" value="1"/>
</dbReference>
<dbReference type="InterPro" id="IPR003594">
    <property type="entry name" value="HATPase_dom"/>
</dbReference>
<keyword evidence="6" id="KW-0547">Nucleotide-binding</keyword>
<evidence type="ECO:0000256" key="4">
    <source>
        <dbReference type="ARBA" id="ARBA00022553"/>
    </source>
</evidence>
<protein>
    <recommendedName>
        <fullName evidence="3">histidine kinase</fullName>
        <ecNumber evidence="3">2.7.13.3</ecNumber>
    </recommendedName>
</protein>
<keyword evidence="9" id="KW-0902">Two-component regulatory system</keyword>
<keyword evidence="10" id="KW-0472">Membrane</keyword>
<dbReference type="Gene3D" id="1.10.287.130">
    <property type="match status" value="1"/>
</dbReference>
<reference evidence="12 13" key="1">
    <citation type="submission" date="2020-07" db="EMBL/GenBank/DDBJ databases">
        <title>Thermoactinomyces phylogeny.</title>
        <authorList>
            <person name="Dunlap C."/>
        </authorList>
    </citation>
    <scope>NUCLEOTIDE SEQUENCE [LARGE SCALE GENOMIC DNA]</scope>
    <source>
        <strain evidence="12 13">AMNI-1</strain>
    </source>
</reference>
<evidence type="ECO:0000256" key="3">
    <source>
        <dbReference type="ARBA" id="ARBA00012438"/>
    </source>
</evidence>
<dbReference type="Proteomes" id="UP000538292">
    <property type="component" value="Unassembled WGS sequence"/>
</dbReference>
<dbReference type="InterPro" id="IPR036097">
    <property type="entry name" value="HisK_dim/P_sf"/>
</dbReference>
<proteinExistence type="predicted"/>
<dbReference type="EMBL" id="JACEOL010000036">
    <property type="protein sequence ID" value="MBA4602845.1"/>
    <property type="molecule type" value="Genomic_DNA"/>
</dbReference>
<evidence type="ECO:0000256" key="7">
    <source>
        <dbReference type="ARBA" id="ARBA00022777"/>
    </source>
</evidence>
<name>A0A7W1XTK6_9BACL</name>
<evidence type="ECO:0000259" key="11">
    <source>
        <dbReference type="PROSITE" id="PS50109"/>
    </source>
</evidence>
<accession>A0A7W1XTK6</accession>
<evidence type="ECO:0000256" key="6">
    <source>
        <dbReference type="ARBA" id="ARBA00022741"/>
    </source>
</evidence>
<dbReference type="InterPro" id="IPR036890">
    <property type="entry name" value="HATPase_C_sf"/>
</dbReference>
<dbReference type="CDD" id="cd00082">
    <property type="entry name" value="HisKA"/>
    <property type="match status" value="1"/>
</dbReference>
<dbReference type="Pfam" id="PF00512">
    <property type="entry name" value="HisKA"/>
    <property type="match status" value="1"/>
</dbReference>
<dbReference type="PROSITE" id="PS50109">
    <property type="entry name" value="HIS_KIN"/>
    <property type="match status" value="1"/>
</dbReference>
<keyword evidence="13" id="KW-1185">Reference proteome</keyword>
<dbReference type="SUPFAM" id="SSF55874">
    <property type="entry name" value="ATPase domain of HSP90 chaperone/DNA topoisomerase II/histidine kinase"/>
    <property type="match status" value="1"/>
</dbReference>
<feature type="transmembrane region" description="Helical" evidence="10">
    <location>
        <begin position="94"/>
        <end position="116"/>
    </location>
</feature>
<dbReference type="Gene3D" id="3.30.565.10">
    <property type="entry name" value="Histidine kinase-like ATPase, C-terminal domain"/>
    <property type="match status" value="1"/>
</dbReference>
<keyword evidence="8" id="KW-0067">ATP-binding</keyword>
<dbReference type="RefSeq" id="WP_181740798.1">
    <property type="nucleotide sequence ID" value="NZ_JACEOL010000036.1"/>
</dbReference>
<evidence type="ECO:0000256" key="2">
    <source>
        <dbReference type="ARBA" id="ARBA00004651"/>
    </source>
</evidence>
<organism evidence="12 13">
    <name type="scientific">Thermoactinomyces mirandus</name>
    <dbReference type="NCBI Taxonomy" id="2756294"/>
    <lineage>
        <taxon>Bacteria</taxon>
        <taxon>Bacillati</taxon>
        <taxon>Bacillota</taxon>
        <taxon>Bacilli</taxon>
        <taxon>Bacillales</taxon>
        <taxon>Thermoactinomycetaceae</taxon>
        <taxon>Thermoactinomyces</taxon>
    </lineage>
</organism>
<keyword evidence="10" id="KW-0812">Transmembrane</keyword>